<dbReference type="EMBL" id="PFSX01000072">
    <property type="protein sequence ID" value="PJC01035.1"/>
    <property type="molecule type" value="Genomic_DNA"/>
</dbReference>
<dbReference type="PANTHER" id="PTHR42709">
    <property type="entry name" value="ALKALINE PHOSPHATASE LIKE PROTEIN"/>
    <property type="match status" value="1"/>
</dbReference>
<evidence type="ECO:0000256" key="6">
    <source>
        <dbReference type="SAM" id="Phobius"/>
    </source>
</evidence>
<reference evidence="13 15" key="2">
    <citation type="submission" date="2017-09" db="EMBL/GenBank/DDBJ databases">
        <title>Depth-based differentiation of microbial function through sediment-hosted aquifers and enrichment of novel symbionts in the deep terrestrial subsurface.</title>
        <authorList>
            <person name="Probst A.J."/>
            <person name="Ladd B."/>
            <person name="Jarett J.K."/>
            <person name="Geller-Mcgrath D.E."/>
            <person name="Sieber C.M.K."/>
            <person name="Emerson J.B."/>
            <person name="Anantharaman K."/>
            <person name="Thomas B.C."/>
            <person name="Malmstrom R."/>
            <person name="Stieglmeier M."/>
            <person name="Klingl A."/>
            <person name="Woyke T."/>
            <person name="Ryan C.M."/>
            <person name="Banfield J.F."/>
        </authorList>
    </citation>
    <scope>NUCLEOTIDE SEQUENCE [LARGE SCALE GENOMIC DNA]</scope>
</reference>
<accession>A0A2H9MN02</accession>
<evidence type="ECO:0000313" key="13">
    <source>
        <dbReference type="Proteomes" id="UP000228989"/>
    </source>
</evidence>
<name>A0A2G9LIY1_HUBC1</name>
<feature type="transmembrane region" description="Helical" evidence="6">
    <location>
        <begin position="138"/>
        <end position="161"/>
    </location>
</feature>
<accession>A0A2H9RCF3</accession>
<evidence type="ECO:0000256" key="4">
    <source>
        <dbReference type="ARBA" id="ARBA00022989"/>
    </source>
</evidence>
<proteinExistence type="predicted"/>
<keyword evidence="5 6" id="KW-0472">Membrane</keyword>
<evidence type="ECO:0000256" key="1">
    <source>
        <dbReference type="ARBA" id="ARBA00004651"/>
    </source>
</evidence>
<keyword evidence="2" id="KW-1003">Cell membrane</keyword>
<feature type="transmembrane region" description="Helical" evidence="6">
    <location>
        <begin position="12"/>
        <end position="33"/>
    </location>
</feature>
<dbReference type="Proteomes" id="UP000230713">
    <property type="component" value="Unassembled WGS sequence"/>
</dbReference>
<dbReference type="EMBL" id="PEUT01000021">
    <property type="protein sequence ID" value="PIV13824.1"/>
    <property type="molecule type" value="Genomic_DNA"/>
</dbReference>
<evidence type="ECO:0000313" key="15">
    <source>
        <dbReference type="Proteomes" id="UP000230477"/>
    </source>
</evidence>
<feature type="transmembrane region" description="Helical" evidence="6">
    <location>
        <begin position="53"/>
        <end position="77"/>
    </location>
</feature>
<dbReference type="PANTHER" id="PTHR42709:SF6">
    <property type="entry name" value="UNDECAPRENYL PHOSPHATE TRANSPORTER A"/>
    <property type="match status" value="1"/>
</dbReference>
<dbReference type="InterPro" id="IPR032816">
    <property type="entry name" value="VTT_dom"/>
</dbReference>
<evidence type="ECO:0000256" key="5">
    <source>
        <dbReference type="ARBA" id="ARBA00023136"/>
    </source>
</evidence>
<comment type="subcellular location">
    <subcellularLocation>
        <location evidence="1">Cell membrane</location>
        <topology evidence="1">Multi-pass membrane protein</topology>
    </subcellularLocation>
</comment>
<keyword evidence="3 6" id="KW-0812">Transmembrane</keyword>
<evidence type="ECO:0000313" key="11">
    <source>
        <dbReference type="EMBL" id="PIV89755.1"/>
    </source>
</evidence>
<comment type="caution">
    <text evidence="8">The sequence shown here is derived from an EMBL/GenBank/DDBJ whole genome shotgun (WGS) entry which is preliminary data.</text>
</comment>
<dbReference type="InterPro" id="IPR051311">
    <property type="entry name" value="DedA_domain"/>
</dbReference>
<evidence type="ECO:0000259" key="7">
    <source>
        <dbReference type="Pfam" id="PF09335"/>
    </source>
</evidence>
<organism evidence="8 14">
    <name type="scientific">Huberarchaeum crystalense</name>
    <dbReference type="NCBI Taxonomy" id="2014257"/>
    <lineage>
        <taxon>Archaea</taxon>
        <taxon>Candidatus Huberarchaeota</taxon>
        <taxon>Candidatus Huberarchaeia</taxon>
        <taxon>Candidatus Huberarchaeales</taxon>
        <taxon>Candidatus Huberarchaeaceae</taxon>
        <taxon>Candidatus Huberarchaeum</taxon>
    </lineage>
</organism>
<dbReference type="GO" id="GO:0005886">
    <property type="term" value="C:plasma membrane"/>
    <property type="evidence" value="ECO:0007669"/>
    <property type="project" value="UniProtKB-SubCell"/>
</dbReference>
<dbReference type="Proteomes" id="UP000230477">
    <property type="component" value="Unassembled WGS sequence"/>
</dbReference>
<accession>A0A2H9M2P9</accession>
<gene>
    <name evidence="12" type="ORF">CO072_02515</name>
    <name evidence="10" type="ORF">COS22_02265</name>
    <name evidence="9" type="ORF">COS45_00785</name>
    <name evidence="11" type="ORF">COW47_01065</name>
    <name evidence="8" type="ORF">COW69_02110</name>
</gene>
<dbReference type="Proteomes" id="UP000231232">
    <property type="component" value="Unassembled WGS sequence"/>
</dbReference>
<sequence>MLTEILVESIVNFIAGAGYAGLVVLMAMEGTIFPVPSEAVLPFAGFLIAHEKFSFIGVVFFSTLGSLIGSLISYYIGAFGGRHFIKRFGKYVFLNNHHLNLTETFFKKHGEITVFVGGFIPVVRHFISIPAGIGKMNLLKFSVFTIIGAGIWNTFLVYIGFSLKNNWSEIIKYSQIIDIIIILGFVVVIAYFLYSHTKH</sequence>
<evidence type="ECO:0000313" key="12">
    <source>
        <dbReference type="EMBL" id="PJC01035.1"/>
    </source>
</evidence>
<evidence type="ECO:0000256" key="2">
    <source>
        <dbReference type="ARBA" id="ARBA00022475"/>
    </source>
</evidence>
<protein>
    <recommendedName>
        <fullName evidence="7">VTT domain-containing protein</fullName>
    </recommendedName>
</protein>
<accession>A0A2H9M8R0</accession>
<dbReference type="EMBL" id="PETW01000041">
    <property type="protein sequence ID" value="PIV46288.1"/>
    <property type="molecule type" value="Genomic_DNA"/>
</dbReference>
<keyword evidence="4 6" id="KW-1133">Transmembrane helix</keyword>
<evidence type="ECO:0000313" key="10">
    <source>
        <dbReference type="EMBL" id="PIV46288.1"/>
    </source>
</evidence>
<evidence type="ECO:0000313" key="14">
    <source>
        <dbReference type="Proteomes" id="UP000229789"/>
    </source>
</evidence>
<feature type="domain" description="VTT" evidence="7">
    <location>
        <begin position="35"/>
        <end position="160"/>
    </location>
</feature>
<dbReference type="Pfam" id="PF09335">
    <property type="entry name" value="VTT_dom"/>
    <property type="match status" value="1"/>
</dbReference>
<dbReference type="EMBL" id="PFFF01000026">
    <property type="protein sequence ID" value="PIV89755.1"/>
    <property type="molecule type" value="Genomic_DNA"/>
</dbReference>
<reference evidence="8 14" key="1">
    <citation type="submission" date="2017-09" db="EMBL/GenBank/DDBJ databases">
        <title>Depth-based differentiation of microbial function through sediment-hosted aquifers and enrichment of novel symbionts in the deep terrestrial subsurface.</title>
        <authorList>
            <person name="Probst A.J."/>
            <person name="Ladd B."/>
            <person name="Jarett J.K."/>
            <person name="Geller-Mcgrath D.E."/>
            <person name="Sieber C.M."/>
            <person name="Emerson J.B."/>
            <person name="Anantharaman K."/>
            <person name="Thomas B.C."/>
            <person name="Malmstrom R."/>
            <person name="Stieglmeier M."/>
            <person name="Klingl A."/>
            <person name="Woyke T."/>
            <person name="Ryan C.M."/>
            <person name="Banfield J.F."/>
        </authorList>
    </citation>
    <scope>NUCLEOTIDE SEQUENCE [LARGE SCALE GENOMIC DNA]</scope>
    <source>
        <strain evidence="10">CG02_land_8_20_14_3_00_31_209</strain>
        <strain evidence="9">CG03_land_8_20_14_0_80_31_114</strain>
        <strain evidence="11">CG17_big_fil_post_rev_8_21_14_2_50_31_73</strain>
        <strain evidence="8">CG18_big_fil_WC_8_21_14_2_50_31_19</strain>
        <strain evidence="12">CG_4_9_14_0_8_um_filter_31_21</strain>
    </source>
</reference>
<accession>A0A2G9LIY1</accession>
<dbReference type="Proteomes" id="UP000229789">
    <property type="component" value="Unassembled WGS sequence"/>
</dbReference>
<dbReference type="Proteomes" id="UP000228989">
    <property type="component" value="Unassembled WGS sequence"/>
</dbReference>
<evidence type="ECO:0000313" key="9">
    <source>
        <dbReference type="EMBL" id="PIV13824.1"/>
    </source>
</evidence>
<evidence type="ECO:0000256" key="3">
    <source>
        <dbReference type="ARBA" id="ARBA00022692"/>
    </source>
</evidence>
<dbReference type="AlphaFoldDB" id="A0A2G9LIY1"/>
<dbReference type="EMBL" id="PCUF01000033">
    <property type="protein sequence ID" value="PIN66475.1"/>
    <property type="molecule type" value="Genomic_DNA"/>
</dbReference>
<feature type="transmembrane region" description="Helical" evidence="6">
    <location>
        <begin position="173"/>
        <end position="194"/>
    </location>
</feature>
<evidence type="ECO:0000313" key="8">
    <source>
        <dbReference type="EMBL" id="PIN66475.1"/>
    </source>
</evidence>